<feature type="chain" id="PRO_5016322546" description="PTM1-like N-terminal domain-containing protein" evidence="2">
    <location>
        <begin position="18"/>
        <end position="431"/>
    </location>
</feature>
<dbReference type="Proteomes" id="UP000248423">
    <property type="component" value="Unassembled WGS sequence"/>
</dbReference>
<keyword evidence="1" id="KW-0472">Membrane</keyword>
<feature type="transmembrane region" description="Helical" evidence="1">
    <location>
        <begin position="297"/>
        <end position="319"/>
    </location>
</feature>
<evidence type="ECO:0000259" key="3">
    <source>
        <dbReference type="Pfam" id="PF21902"/>
    </source>
</evidence>
<keyword evidence="2" id="KW-0732">Signal</keyword>
<proteinExistence type="predicted"/>
<evidence type="ECO:0000313" key="5">
    <source>
        <dbReference type="Proteomes" id="UP000248423"/>
    </source>
</evidence>
<dbReference type="Pfam" id="PF21902">
    <property type="entry name" value="PTM1-like_N"/>
    <property type="match status" value="1"/>
</dbReference>
<dbReference type="OrthoDB" id="4673199at2759"/>
<keyword evidence="1" id="KW-1133">Transmembrane helix</keyword>
<protein>
    <recommendedName>
        <fullName evidence="3">PTM1-like N-terminal domain-containing protein</fullName>
    </recommendedName>
</protein>
<evidence type="ECO:0000256" key="1">
    <source>
        <dbReference type="SAM" id="Phobius"/>
    </source>
</evidence>
<reference evidence="4 5" key="1">
    <citation type="submission" date="2018-02" db="EMBL/GenBank/DDBJ databases">
        <title>The genomes of Aspergillus section Nigri reveals drivers in fungal speciation.</title>
        <authorList>
            <consortium name="DOE Joint Genome Institute"/>
            <person name="Vesth T.C."/>
            <person name="Nybo J."/>
            <person name="Theobald S."/>
            <person name="Brandl J."/>
            <person name="Frisvad J.C."/>
            <person name="Nielsen K.F."/>
            <person name="Lyhne E.K."/>
            <person name="Kogle M.E."/>
            <person name="Kuo A."/>
            <person name="Riley R."/>
            <person name="Clum A."/>
            <person name="Nolan M."/>
            <person name="Lipzen A."/>
            <person name="Salamov A."/>
            <person name="Henrissat B."/>
            <person name="Wiebenga A."/>
            <person name="De vries R.P."/>
            <person name="Grigoriev I.V."/>
            <person name="Mortensen U.H."/>
            <person name="Andersen M.R."/>
            <person name="Baker S.E."/>
        </authorList>
    </citation>
    <scope>NUCLEOTIDE SEQUENCE [LARGE SCALE GENOMIC DNA]</scope>
    <source>
        <strain evidence="4 5">CBS 121057</strain>
    </source>
</reference>
<feature type="transmembrane region" description="Helical" evidence="1">
    <location>
        <begin position="266"/>
        <end position="285"/>
    </location>
</feature>
<keyword evidence="5" id="KW-1185">Reference proteome</keyword>
<keyword evidence="1" id="KW-0812">Transmembrane</keyword>
<feature type="transmembrane region" description="Helical" evidence="1">
    <location>
        <begin position="179"/>
        <end position="197"/>
    </location>
</feature>
<organism evidence="4 5">
    <name type="scientific">Aspergillus sclerotiicarbonarius (strain CBS 121057 / IBT 28362)</name>
    <dbReference type="NCBI Taxonomy" id="1448318"/>
    <lineage>
        <taxon>Eukaryota</taxon>
        <taxon>Fungi</taxon>
        <taxon>Dikarya</taxon>
        <taxon>Ascomycota</taxon>
        <taxon>Pezizomycotina</taxon>
        <taxon>Eurotiomycetes</taxon>
        <taxon>Eurotiomycetidae</taxon>
        <taxon>Eurotiales</taxon>
        <taxon>Aspergillaceae</taxon>
        <taxon>Aspergillus</taxon>
        <taxon>Aspergillus subgen. Circumdati</taxon>
    </lineage>
</organism>
<feature type="transmembrane region" description="Helical" evidence="1">
    <location>
        <begin position="383"/>
        <end position="403"/>
    </location>
</feature>
<dbReference type="AlphaFoldDB" id="A0A319EQT9"/>
<dbReference type="EMBL" id="KZ826352">
    <property type="protein sequence ID" value="PYI06044.1"/>
    <property type="molecule type" value="Genomic_DNA"/>
</dbReference>
<feature type="signal peptide" evidence="2">
    <location>
        <begin position="1"/>
        <end position="17"/>
    </location>
</feature>
<sequence length="431" mass="47856">MRLFSTCALLQAIGVAAYSKSLLLDYTWPNHQKCVEIGSVSPFRPDSASSLTLAFNPGQGIVSAVVFELGDEHLGGMRRPGSNEKEVFCTKQNIQNELCTESQLGQFLISEKATRRAAYPFITRAVNLSSPISIQYPVEKPGFYCAALYGFSASSFSATLQAIEPKTTLPAFRVGLQAVYRYLGPVWITFSLLWTFLRTSEPRSALCWLLPLSTVQVAVRWLGLGLGERAPAILTISWYVVEAVQNSVVLVHSHDSLSSQRPRRSWFVWVFLVLYLVLSAAMAVADYTATVESRIPAYGNIVLGILLAIYIAVNVFWLWREHHPGAGMKSWAVSRDENTVRSAIVLGTVGVLSFGAAILNAWYVNHHRKPLEFGHAFWQIRYLTIDGPFEFIFLFWTLSLALYCGGSHARSVATTIEMGDQVEPLTSDVDK</sequence>
<gene>
    <name evidence="4" type="ORF">BO78DRAFT_445774</name>
</gene>
<feature type="domain" description="PTM1-like N-terminal" evidence="3">
    <location>
        <begin position="59"/>
        <end position="159"/>
    </location>
</feature>
<dbReference type="InterPro" id="IPR053938">
    <property type="entry name" value="PTM1-like_N"/>
</dbReference>
<accession>A0A319EQT9</accession>
<name>A0A319EQT9_ASPSB</name>
<evidence type="ECO:0000313" key="4">
    <source>
        <dbReference type="EMBL" id="PYI06044.1"/>
    </source>
</evidence>
<evidence type="ECO:0000256" key="2">
    <source>
        <dbReference type="SAM" id="SignalP"/>
    </source>
</evidence>
<dbReference type="VEuPathDB" id="FungiDB:BO78DRAFT_445774"/>
<feature type="transmembrane region" description="Helical" evidence="1">
    <location>
        <begin position="340"/>
        <end position="363"/>
    </location>
</feature>